<keyword evidence="3" id="KW-0812">Transmembrane</keyword>
<comment type="caution">
    <text evidence="4">The sequence shown here is derived from an EMBL/GenBank/DDBJ whole genome shotgun (WGS) entry which is preliminary data.</text>
</comment>
<feature type="transmembrane region" description="Helical" evidence="3">
    <location>
        <begin position="160"/>
        <end position="186"/>
    </location>
</feature>
<dbReference type="EMBL" id="JBHSON010000011">
    <property type="protein sequence ID" value="MFC5746026.1"/>
    <property type="molecule type" value="Genomic_DNA"/>
</dbReference>
<accession>A0ABW0ZRX5</accession>
<keyword evidence="3" id="KW-0472">Membrane</keyword>
<evidence type="ECO:0000256" key="3">
    <source>
        <dbReference type="SAM" id="Phobius"/>
    </source>
</evidence>
<evidence type="ECO:0000313" key="4">
    <source>
        <dbReference type="EMBL" id="MFC5746026.1"/>
    </source>
</evidence>
<organism evidence="4 5">
    <name type="scientific">Actinomadura rugatobispora</name>
    <dbReference type="NCBI Taxonomy" id="1994"/>
    <lineage>
        <taxon>Bacteria</taxon>
        <taxon>Bacillati</taxon>
        <taxon>Actinomycetota</taxon>
        <taxon>Actinomycetes</taxon>
        <taxon>Streptosporangiales</taxon>
        <taxon>Thermomonosporaceae</taxon>
        <taxon>Actinomadura</taxon>
    </lineage>
</organism>
<dbReference type="InterPro" id="IPR041916">
    <property type="entry name" value="Anti_sigma_zinc_sf"/>
</dbReference>
<evidence type="ECO:0000256" key="2">
    <source>
        <dbReference type="ARBA" id="ARBA00023163"/>
    </source>
</evidence>
<evidence type="ECO:0000313" key="5">
    <source>
        <dbReference type="Proteomes" id="UP001596074"/>
    </source>
</evidence>
<evidence type="ECO:0000256" key="1">
    <source>
        <dbReference type="ARBA" id="ARBA00023015"/>
    </source>
</evidence>
<dbReference type="Gene3D" id="1.10.10.1320">
    <property type="entry name" value="Anti-sigma factor, zinc-finger domain"/>
    <property type="match status" value="1"/>
</dbReference>
<dbReference type="RefSeq" id="WP_378281643.1">
    <property type="nucleotide sequence ID" value="NZ_JBHSON010000011.1"/>
</dbReference>
<keyword evidence="5" id="KW-1185">Reference proteome</keyword>
<feature type="transmembrane region" description="Helical" evidence="3">
    <location>
        <begin position="244"/>
        <end position="263"/>
    </location>
</feature>
<feature type="transmembrane region" description="Helical" evidence="3">
    <location>
        <begin position="192"/>
        <end position="211"/>
    </location>
</feature>
<keyword evidence="3" id="KW-1133">Transmembrane helix</keyword>
<sequence length="287" mass="29987">MTAPTPWHVPEEDLRAYAAGTLEPPRLWSADRHLMACGDCRAQLGAAFDPAALDTGWARLQDEMDVPRPGPVESLLLKVGVPDHTARLLAATPVLRRSWLLAMVTVLVLSALVGRTATPLLLLATAPLLPLAGVALSFGPGLDPTHEMAVVAPLHTFRLLMVRTVAVLATTIPVSLAASLAVPSFAVVTAGWLLPALALTTFGLALMPWLGPIVAPGVVGGGWAAALVADRLLVGGALFPFTPAGRVVAAVAVVAAASLLLAVRDRFDHGRHLAPNPSFRFAARRLS</sequence>
<feature type="transmembrane region" description="Helical" evidence="3">
    <location>
        <begin position="94"/>
        <end position="114"/>
    </location>
</feature>
<gene>
    <name evidence="4" type="ORF">ACFPZN_10435</name>
</gene>
<name>A0ABW0ZRX5_9ACTN</name>
<proteinExistence type="predicted"/>
<keyword evidence="2" id="KW-0804">Transcription</keyword>
<keyword evidence="1" id="KW-0805">Transcription regulation</keyword>
<feature type="transmembrane region" description="Helical" evidence="3">
    <location>
        <begin position="120"/>
        <end position="139"/>
    </location>
</feature>
<protein>
    <submittedName>
        <fullName evidence="4">Zf-HC2 domain-containing protein</fullName>
    </submittedName>
</protein>
<dbReference type="Proteomes" id="UP001596074">
    <property type="component" value="Unassembled WGS sequence"/>
</dbReference>
<reference evidence="5" key="1">
    <citation type="journal article" date="2019" name="Int. J. Syst. Evol. Microbiol.">
        <title>The Global Catalogue of Microorganisms (GCM) 10K type strain sequencing project: providing services to taxonomists for standard genome sequencing and annotation.</title>
        <authorList>
            <consortium name="The Broad Institute Genomics Platform"/>
            <consortium name="The Broad Institute Genome Sequencing Center for Infectious Disease"/>
            <person name="Wu L."/>
            <person name="Ma J."/>
        </authorList>
    </citation>
    <scope>NUCLEOTIDE SEQUENCE [LARGE SCALE GENOMIC DNA]</scope>
    <source>
        <strain evidence="5">KCTC 42087</strain>
    </source>
</reference>